<protein>
    <submittedName>
        <fullName evidence="1">16361_t:CDS:1</fullName>
    </submittedName>
</protein>
<gene>
    <name evidence="1" type="ORF">FWILDA_LOCUS18147</name>
</gene>
<dbReference type="AlphaFoldDB" id="A0A9W4TA23"/>
<organism evidence="1 2">
    <name type="scientific">Funneliformis geosporum</name>
    <dbReference type="NCBI Taxonomy" id="1117311"/>
    <lineage>
        <taxon>Eukaryota</taxon>
        <taxon>Fungi</taxon>
        <taxon>Fungi incertae sedis</taxon>
        <taxon>Mucoromycota</taxon>
        <taxon>Glomeromycotina</taxon>
        <taxon>Glomeromycetes</taxon>
        <taxon>Glomerales</taxon>
        <taxon>Glomeraceae</taxon>
        <taxon>Funneliformis</taxon>
    </lineage>
</organism>
<name>A0A9W4TA23_9GLOM</name>
<feature type="non-terminal residue" evidence="1">
    <location>
        <position position="46"/>
    </location>
</feature>
<dbReference type="EMBL" id="CAMKVN010016598">
    <property type="protein sequence ID" value="CAI2197578.1"/>
    <property type="molecule type" value="Genomic_DNA"/>
</dbReference>
<dbReference type="Proteomes" id="UP001153678">
    <property type="component" value="Unassembled WGS sequence"/>
</dbReference>
<dbReference type="InterPro" id="IPR035979">
    <property type="entry name" value="RBD_domain_sf"/>
</dbReference>
<comment type="caution">
    <text evidence="1">The sequence shown here is derived from an EMBL/GenBank/DDBJ whole genome shotgun (WGS) entry which is preliminary data.</text>
</comment>
<dbReference type="InterPro" id="IPR012677">
    <property type="entry name" value="Nucleotide-bd_a/b_plait_sf"/>
</dbReference>
<evidence type="ECO:0000313" key="1">
    <source>
        <dbReference type="EMBL" id="CAI2197578.1"/>
    </source>
</evidence>
<proteinExistence type="predicted"/>
<dbReference type="OrthoDB" id="2362971at2759"/>
<keyword evidence="2" id="KW-1185">Reference proteome</keyword>
<accession>A0A9W4TA23</accession>
<dbReference type="Gene3D" id="3.30.70.330">
    <property type="match status" value="1"/>
</dbReference>
<evidence type="ECO:0000313" key="2">
    <source>
        <dbReference type="Proteomes" id="UP001153678"/>
    </source>
</evidence>
<dbReference type="GO" id="GO:0003676">
    <property type="term" value="F:nucleic acid binding"/>
    <property type="evidence" value="ECO:0007669"/>
    <property type="project" value="InterPro"/>
</dbReference>
<sequence length="46" mass="5528">MQFHQRTLHITDIYLNVKQESLTFVFTKYGKVTNVKMQTQGMWQHA</sequence>
<dbReference type="SUPFAM" id="SSF54928">
    <property type="entry name" value="RNA-binding domain, RBD"/>
    <property type="match status" value="1"/>
</dbReference>
<reference evidence="1" key="1">
    <citation type="submission" date="2022-08" db="EMBL/GenBank/DDBJ databases">
        <authorList>
            <person name="Kallberg Y."/>
            <person name="Tangrot J."/>
            <person name="Rosling A."/>
        </authorList>
    </citation>
    <scope>NUCLEOTIDE SEQUENCE</scope>
    <source>
        <strain evidence="1">Wild A</strain>
    </source>
</reference>